<evidence type="ECO:0000256" key="4">
    <source>
        <dbReference type="PROSITE-ProRule" id="PRU00325"/>
    </source>
</evidence>
<dbReference type="PANTHER" id="PTHR46033:SF8">
    <property type="entry name" value="PROTEIN MAINTENANCE OF MERISTEMS-LIKE"/>
    <property type="match status" value="1"/>
</dbReference>
<dbReference type="InterPro" id="IPR019557">
    <property type="entry name" value="AminoTfrase-like_pln_mobile"/>
</dbReference>
<feature type="region of interest" description="Disordered" evidence="5">
    <location>
        <begin position="1223"/>
        <end position="1275"/>
    </location>
</feature>
<feature type="domain" description="SWIM-type" evidence="6">
    <location>
        <begin position="566"/>
        <end position="598"/>
    </location>
</feature>
<dbReference type="Pfam" id="PF04434">
    <property type="entry name" value="SWIM"/>
    <property type="match status" value="1"/>
</dbReference>
<keyword evidence="2 4" id="KW-0863">Zinc-finger</keyword>
<evidence type="ECO:0000259" key="6">
    <source>
        <dbReference type="PROSITE" id="PS50966"/>
    </source>
</evidence>
<dbReference type="Pfam" id="PF03108">
    <property type="entry name" value="DBD_Tnp_Mut"/>
    <property type="match status" value="1"/>
</dbReference>
<dbReference type="AlphaFoldDB" id="A0A5D3BAB0"/>
<feature type="compositionally biased region" description="Basic residues" evidence="5">
    <location>
        <begin position="1257"/>
        <end position="1275"/>
    </location>
</feature>
<gene>
    <name evidence="7" type="ORF">E5676_scaffold110G001240</name>
</gene>
<dbReference type="InterPro" id="IPR004332">
    <property type="entry name" value="Transposase_MuDR"/>
</dbReference>
<name>A0A5D3BAB0_CUCMM</name>
<accession>A0A5D3BAB0</accession>
<evidence type="ECO:0000256" key="3">
    <source>
        <dbReference type="ARBA" id="ARBA00022833"/>
    </source>
</evidence>
<dbReference type="SMART" id="SM00575">
    <property type="entry name" value="ZnF_PMZ"/>
    <property type="match status" value="1"/>
</dbReference>
<keyword evidence="1" id="KW-0479">Metal-binding</keyword>
<organism evidence="7 8">
    <name type="scientific">Cucumis melo var. makuwa</name>
    <name type="common">Oriental melon</name>
    <dbReference type="NCBI Taxonomy" id="1194695"/>
    <lineage>
        <taxon>Eukaryota</taxon>
        <taxon>Viridiplantae</taxon>
        <taxon>Streptophyta</taxon>
        <taxon>Embryophyta</taxon>
        <taxon>Tracheophyta</taxon>
        <taxon>Spermatophyta</taxon>
        <taxon>Magnoliopsida</taxon>
        <taxon>eudicotyledons</taxon>
        <taxon>Gunneridae</taxon>
        <taxon>Pentapetalae</taxon>
        <taxon>rosids</taxon>
        <taxon>fabids</taxon>
        <taxon>Cucurbitales</taxon>
        <taxon>Cucurbitaceae</taxon>
        <taxon>Benincaseae</taxon>
        <taxon>Cucumis</taxon>
    </lineage>
</organism>
<evidence type="ECO:0000256" key="5">
    <source>
        <dbReference type="SAM" id="MobiDB-lite"/>
    </source>
</evidence>
<dbReference type="Proteomes" id="UP000321947">
    <property type="component" value="Unassembled WGS sequence"/>
</dbReference>
<sequence length="1275" mass="147449">MVGLSLGVDMSSSQIEIIYRHPNLTASGTVRFMPFPISNEQEMNTMFSIALPFPNMVHLYVTVSMVDTAINLNVEPRYVEEYVDVEPESDAPPVCHEEEMVATNEYTEFRTETDDEFEEMDFDGCEYEVPSNTFTDLDMNAVDVIQEHDPIIVPMVTDNTKLYTGMICENKKMLQHMVKCFAIKSHAPYEVVESTPTKWVIRCKKSNEGCKWRLRAIMKKSHGLFEITKLSDQHTCFYSELSQSHVQLDSSMLAREFFEFVREKPSISVASLQSMIKEKFGYHVSYRRAWDGKKKSVAKVFGDWDESYKLLPRWLYMVKHTNPGTLVEWRVQATPIEGHVILSSVFWAFGPCIEAFSRSFVVVEEESADSWGWFLRHLKQIVTHDEICLLSDRHAGIISAVNNPDNGWTGANCHHRFCLRHVIRKFDKAIQDLMRINSRCMSFFYDIPIEKWTQAHDGGFRYGWMTTNLSECMNGVFKGARMLPINAIAQITFFKCVSYFEKRREEIKVALERGDKYTGYALQKILKWSVRSSKHEVQSYDRSEGIFHVKTGRHELNSKGGNIQILRLSASERYCSCNKWQAFGIPCSHFMAVDQRLHVITTRWIGQNKVLNNDAHSVANLVITDGAIMALNRGPIDPDVLYDQNIHRSETVWDDRNTPEINCRRREAVVQRTIPLHRNILPLLRASGFYGLARLGFIQLDWHLITALLERWRPETHTFHMPVGECTITLQDVEVLVGLPTDGEPVIDQMHDDWLHVCQELLGVIPPPEQIRGQRLSLTWLGAEFHELANDADEETITRYARAYILQLMGGSIFADKSTRYVHLMFLPFLANLHHTGRYSWGGACLAWLYRQLCKASKQGVREIAGPLILLQIWAWERFPIVAPQLLHVNANQLHGRAYGSRWRDQFCVTRSATHVVSQYRYMFDLLQPSQIVWEPYKTVIDSLPHFCTNGHNIWRTISPLICFYIGEWHHPDRVLRQFGIQQAVPRDCNTEPLLHNIDLRTADWSDRVAHLVMRWHNRRRFTATGPPIEQFDMDVTQEYIHWYKNISKLYITQPGAAMSHLRSNNIRLRNVADDPQQVLNICNDNEQYMENIHYMYDVPIVPAPVQRRRPLVQEPDQLEEVDQHGKEVPPMTQTQSEHNYVSPVMMMPTFGTTYYDSGVGQSSDFGRGYYNSKAGQSSTDFGQQYYDLGSDPSSSYMHGHGRGRGKHNEYLYYEVPAAVPEQSDELQQQENAAVPGQSDEQQQQENHEEIQQQRVQSRRRQPARNRRRPGCGTH</sequence>
<protein>
    <submittedName>
        <fullName evidence="7">Serine/threonine-protein phosphatase 7 long form-like protein</fullName>
    </submittedName>
</protein>
<evidence type="ECO:0000256" key="1">
    <source>
        <dbReference type="ARBA" id="ARBA00022723"/>
    </source>
</evidence>
<keyword evidence="3" id="KW-0862">Zinc</keyword>
<evidence type="ECO:0000256" key="2">
    <source>
        <dbReference type="ARBA" id="ARBA00022771"/>
    </source>
</evidence>
<dbReference type="InterPro" id="IPR006564">
    <property type="entry name" value="Znf_PMZ"/>
</dbReference>
<comment type="caution">
    <text evidence="7">The sequence shown here is derived from an EMBL/GenBank/DDBJ whole genome shotgun (WGS) entry which is preliminary data.</text>
</comment>
<dbReference type="GO" id="GO:0008270">
    <property type="term" value="F:zinc ion binding"/>
    <property type="evidence" value="ECO:0007669"/>
    <property type="project" value="UniProtKB-KW"/>
</dbReference>
<dbReference type="Pfam" id="PF10536">
    <property type="entry name" value="PMD"/>
    <property type="match status" value="1"/>
</dbReference>
<dbReference type="PANTHER" id="PTHR46033">
    <property type="entry name" value="PROTEIN MAIN-LIKE 2"/>
    <property type="match status" value="1"/>
</dbReference>
<reference evidence="7 8" key="1">
    <citation type="submission" date="2019-08" db="EMBL/GenBank/DDBJ databases">
        <title>Draft genome sequences of two oriental melons (Cucumis melo L. var makuwa).</title>
        <authorList>
            <person name="Kwon S.-Y."/>
        </authorList>
    </citation>
    <scope>NUCLEOTIDE SEQUENCE [LARGE SCALE GENOMIC DNA]</scope>
    <source>
        <strain evidence="8">cv. Chang Bougi</strain>
        <tissue evidence="7">Leaf</tissue>
    </source>
</reference>
<proteinExistence type="predicted"/>
<dbReference type="InterPro" id="IPR007527">
    <property type="entry name" value="Znf_SWIM"/>
</dbReference>
<evidence type="ECO:0000313" key="8">
    <source>
        <dbReference type="Proteomes" id="UP000321947"/>
    </source>
</evidence>
<dbReference type="InterPro" id="IPR044824">
    <property type="entry name" value="MAIN-like"/>
</dbReference>
<evidence type="ECO:0000313" key="7">
    <source>
        <dbReference type="EMBL" id="TYJ95836.1"/>
    </source>
</evidence>
<dbReference type="EMBL" id="SSTD01020080">
    <property type="protein sequence ID" value="TYJ95836.1"/>
    <property type="molecule type" value="Genomic_DNA"/>
</dbReference>
<dbReference type="PROSITE" id="PS50966">
    <property type="entry name" value="ZF_SWIM"/>
    <property type="match status" value="1"/>
</dbReference>
<dbReference type="GO" id="GO:0010073">
    <property type="term" value="P:meristem maintenance"/>
    <property type="evidence" value="ECO:0007669"/>
    <property type="project" value="InterPro"/>
</dbReference>